<protein>
    <recommendedName>
        <fullName evidence="10">Angiotensin-converting enzyme</fullName>
        <ecNumber evidence="10">3.4.-.-</ecNumber>
    </recommendedName>
</protein>
<keyword evidence="3" id="KW-0732">Signal</keyword>
<comment type="caution">
    <text evidence="9">Lacks conserved residue(s) required for the propagation of feature annotation.</text>
</comment>
<dbReference type="EMBL" id="SOYY01000001">
    <property type="protein sequence ID" value="KAA0725568.1"/>
    <property type="molecule type" value="Genomic_DNA"/>
</dbReference>
<comment type="cofactor">
    <cofactor evidence="10">
        <name>Zn(2+)</name>
        <dbReference type="ChEBI" id="CHEBI:29105"/>
    </cofactor>
    <text evidence="10">Binds 1 zinc ion per subunit.</text>
</comment>
<dbReference type="GO" id="GO:0005886">
    <property type="term" value="C:plasma membrane"/>
    <property type="evidence" value="ECO:0007669"/>
    <property type="project" value="TreeGrafter"/>
</dbReference>
<keyword evidence="10" id="KW-0378">Hydrolase</keyword>
<dbReference type="GO" id="GO:0046872">
    <property type="term" value="F:metal ion binding"/>
    <property type="evidence" value="ECO:0007669"/>
    <property type="project" value="UniProtKB-KW"/>
</dbReference>
<comment type="caution">
    <text evidence="12">The sequence shown here is derived from an EMBL/GenBank/DDBJ whole genome shotgun (WGS) entry which is preliminary data.</text>
</comment>
<reference evidence="12 13" key="1">
    <citation type="journal article" date="2019" name="Mol. Ecol. Resour.">
        <title>Chromosome-level genome assembly of Triplophysa tibetana, a fish adapted to the harsh high-altitude environment of the Tibetan Plateau.</title>
        <authorList>
            <person name="Yang X."/>
            <person name="Liu H."/>
            <person name="Ma Z."/>
            <person name="Zou Y."/>
            <person name="Zou M."/>
            <person name="Mao Y."/>
            <person name="Li X."/>
            <person name="Wang H."/>
            <person name="Chen T."/>
            <person name="Wang W."/>
            <person name="Yang R."/>
        </authorList>
    </citation>
    <scope>NUCLEOTIDE SEQUENCE [LARGE SCALE GENOMIC DNA]</scope>
    <source>
        <strain evidence="12">TTIB1903HZAU</strain>
        <tissue evidence="12">Muscle</tissue>
    </source>
</reference>
<evidence type="ECO:0000313" key="12">
    <source>
        <dbReference type="EMBL" id="KAA0725568.1"/>
    </source>
</evidence>
<feature type="binding site" evidence="7">
    <location>
        <position position="13"/>
    </location>
    <ligand>
        <name>Zn(2+)</name>
        <dbReference type="ChEBI" id="CHEBI:29105"/>
        <label>2</label>
        <note>catalytic</note>
    </ligand>
</feature>
<keyword evidence="5 10" id="KW-0325">Glycoprotein</keyword>
<evidence type="ECO:0000256" key="4">
    <source>
        <dbReference type="ARBA" id="ARBA00023157"/>
    </source>
</evidence>
<dbReference type="SUPFAM" id="SSF55486">
    <property type="entry name" value="Metalloproteases ('zincins'), catalytic domain"/>
    <property type="match status" value="1"/>
</dbReference>
<evidence type="ECO:0000256" key="9">
    <source>
        <dbReference type="PROSITE-ProRule" id="PRU01355"/>
    </source>
</evidence>
<feature type="binding site" evidence="6">
    <location>
        <position position="37"/>
    </location>
    <ligand>
        <name>Zn(2+)</name>
        <dbReference type="ChEBI" id="CHEBI:29105"/>
        <label>1</label>
        <note>catalytic</note>
    </ligand>
</feature>
<dbReference type="AlphaFoldDB" id="A0A5A9PV03"/>
<evidence type="ECO:0000256" key="8">
    <source>
        <dbReference type="PIRSR" id="PIRSR601548-9"/>
    </source>
</evidence>
<feature type="binding site" evidence="7">
    <location>
        <position position="9"/>
    </location>
    <ligand>
        <name>Zn(2+)</name>
        <dbReference type="ChEBI" id="CHEBI:29105"/>
        <label>2</label>
        <note>catalytic</note>
    </ligand>
</feature>
<keyword evidence="11" id="KW-0472">Membrane</keyword>
<organism evidence="12 13">
    <name type="scientific">Triplophysa tibetana</name>
    <dbReference type="NCBI Taxonomy" id="1572043"/>
    <lineage>
        <taxon>Eukaryota</taxon>
        <taxon>Metazoa</taxon>
        <taxon>Chordata</taxon>
        <taxon>Craniata</taxon>
        <taxon>Vertebrata</taxon>
        <taxon>Euteleostomi</taxon>
        <taxon>Actinopterygii</taxon>
        <taxon>Neopterygii</taxon>
        <taxon>Teleostei</taxon>
        <taxon>Ostariophysi</taxon>
        <taxon>Cypriniformes</taxon>
        <taxon>Nemacheilidae</taxon>
        <taxon>Triplophysa</taxon>
    </lineage>
</organism>
<evidence type="ECO:0000256" key="5">
    <source>
        <dbReference type="ARBA" id="ARBA00023180"/>
    </source>
</evidence>
<dbReference type="PANTHER" id="PTHR10514">
    <property type="entry name" value="ANGIOTENSIN-CONVERTING ENZYME"/>
    <property type="match status" value="1"/>
</dbReference>
<name>A0A5A9PV03_9TELE</name>
<comment type="cofactor">
    <cofactor evidence="1">
        <name>chloride</name>
        <dbReference type="ChEBI" id="CHEBI:17996"/>
    </cofactor>
</comment>
<feature type="binding site" evidence="6">
    <location>
        <position position="13"/>
    </location>
    <ligand>
        <name>Zn(2+)</name>
        <dbReference type="ChEBI" id="CHEBI:29105"/>
        <label>1</label>
        <note>catalytic</note>
    </ligand>
</feature>
<dbReference type="InterPro" id="IPR001548">
    <property type="entry name" value="Peptidase_M2"/>
</dbReference>
<gene>
    <name evidence="12" type="ORF">E1301_Tti018706</name>
</gene>
<keyword evidence="4" id="KW-1015">Disulfide bond</keyword>
<evidence type="ECO:0000256" key="6">
    <source>
        <dbReference type="PIRSR" id="PIRSR601548-3"/>
    </source>
</evidence>
<keyword evidence="11" id="KW-1133">Transmembrane helix</keyword>
<keyword evidence="10" id="KW-0121">Carboxypeptidase</keyword>
<dbReference type="GO" id="GO:0004180">
    <property type="term" value="F:carboxypeptidase activity"/>
    <property type="evidence" value="ECO:0007669"/>
    <property type="project" value="UniProtKB-KW"/>
</dbReference>
<feature type="active site" description="Proton acceptor 2" evidence="8">
    <location>
        <position position="10"/>
    </location>
</feature>
<evidence type="ECO:0000256" key="10">
    <source>
        <dbReference type="RuleBase" id="RU361144"/>
    </source>
</evidence>
<dbReference type="GO" id="GO:0008241">
    <property type="term" value="F:peptidyl-dipeptidase activity"/>
    <property type="evidence" value="ECO:0007669"/>
    <property type="project" value="UniProtKB-EC"/>
</dbReference>
<dbReference type="PROSITE" id="PS52011">
    <property type="entry name" value="PEPTIDASE_M2"/>
    <property type="match status" value="1"/>
</dbReference>
<feature type="binding site" evidence="7">
    <location>
        <position position="37"/>
    </location>
    <ligand>
        <name>Zn(2+)</name>
        <dbReference type="ChEBI" id="CHEBI:29105"/>
        <label>2</label>
        <note>catalytic</note>
    </ligand>
</feature>
<dbReference type="Pfam" id="PF01401">
    <property type="entry name" value="Peptidase_M2"/>
    <property type="match status" value="1"/>
</dbReference>
<dbReference type="Proteomes" id="UP000324632">
    <property type="component" value="Chromosome 1"/>
</dbReference>
<evidence type="ECO:0000256" key="7">
    <source>
        <dbReference type="PIRSR" id="PIRSR601548-8"/>
    </source>
</evidence>
<evidence type="ECO:0000256" key="1">
    <source>
        <dbReference type="ARBA" id="ARBA00001923"/>
    </source>
</evidence>
<feature type="binding site" evidence="6">
    <location>
        <position position="9"/>
    </location>
    <ligand>
        <name>Zn(2+)</name>
        <dbReference type="ChEBI" id="CHEBI:29105"/>
        <label>1</label>
        <note>catalytic</note>
    </ligand>
</feature>
<dbReference type="GO" id="GO:0006508">
    <property type="term" value="P:proteolysis"/>
    <property type="evidence" value="ECO:0007669"/>
    <property type="project" value="UniProtKB-KW"/>
</dbReference>
<evidence type="ECO:0000256" key="2">
    <source>
        <dbReference type="ARBA" id="ARBA00008139"/>
    </source>
</evidence>
<dbReference type="EC" id="3.4.-.-" evidence="10"/>
<evidence type="ECO:0000256" key="3">
    <source>
        <dbReference type="ARBA" id="ARBA00022729"/>
    </source>
</evidence>
<evidence type="ECO:0000256" key="11">
    <source>
        <dbReference type="SAM" id="Phobius"/>
    </source>
</evidence>
<sequence>MDHLITVHHEKGHVHYFLQYKDQPSSFRDGANPGFQEATGDVLALSVSTPDHLQSIGLLDKVEDNKGTANSNLCTHAFQQLHSFVSLVVQLLGETPEINLVTVCIFQMHDCHFDVYITVIQDNGNYMFMVNVMWIQGVAMLMIIQLLSFITGTLALAQR</sequence>
<keyword evidence="10" id="KW-0645">Protease</keyword>
<keyword evidence="11" id="KW-0812">Transmembrane</keyword>
<dbReference type="GO" id="GO:0008237">
    <property type="term" value="F:metallopeptidase activity"/>
    <property type="evidence" value="ECO:0007669"/>
    <property type="project" value="UniProtKB-KW"/>
</dbReference>
<keyword evidence="13" id="KW-1185">Reference proteome</keyword>
<evidence type="ECO:0000313" key="13">
    <source>
        <dbReference type="Proteomes" id="UP000324632"/>
    </source>
</evidence>
<accession>A0A5A9PV03</accession>
<proteinExistence type="inferred from homology"/>
<comment type="similarity">
    <text evidence="2 9 10">Belongs to the peptidase M2 family.</text>
</comment>
<feature type="transmembrane region" description="Helical" evidence="11">
    <location>
        <begin position="133"/>
        <end position="157"/>
    </location>
</feature>
<dbReference type="PANTHER" id="PTHR10514:SF27">
    <property type="entry name" value="ANGIOTENSIN-CONVERTING ENZYME"/>
    <property type="match status" value="1"/>
</dbReference>
<keyword evidence="10" id="KW-0482">Metalloprotease</keyword>
<keyword evidence="6 10" id="KW-0862">Zinc</keyword>
<keyword evidence="6 10" id="KW-0479">Metal-binding</keyword>
<dbReference type="PRINTS" id="PR00791">
    <property type="entry name" value="PEPDIPTASEA"/>
</dbReference>